<keyword evidence="1" id="KW-1133">Transmembrane helix</keyword>
<dbReference type="RefSeq" id="WP_229353202.1">
    <property type="nucleotide sequence ID" value="NZ_BAABAO010000005.1"/>
</dbReference>
<dbReference type="Proteomes" id="UP001501333">
    <property type="component" value="Unassembled WGS sequence"/>
</dbReference>
<comment type="caution">
    <text evidence="2">The sequence shown here is derived from an EMBL/GenBank/DDBJ whole genome shotgun (WGS) entry which is preliminary data.</text>
</comment>
<dbReference type="EMBL" id="BAABAO010000005">
    <property type="protein sequence ID" value="GAA4127262.1"/>
    <property type="molecule type" value="Genomic_DNA"/>
</dbReference>
<evidence type="ECO:0000313" key="3">
    <source>
        <dbReference type="Proteomes" id="UP001501333"/>
    </source>
</evidence>
<evidence type="ECO:0008006" key="4">
    <source>
        <dbReference type="Google" id="ProtNLM"/>
    </source>
</evidence>
<dbReference type="Gene3D" id="1.25.40.10">
    <property type="entry name" value="Tetratricopeptide repeat domain"/>
    <property type="match status" value="1"/>
</dbReference>
<accession>A0ABP7XXQ7</accession>
<protein>
    <recommendedName>
        <fullName evidence="4">Tetratricopeptide repeat protein</fullName>
    </recommendedName>
</protein>
<evidence type="ECO:0000313" key="2">
    <source>
        <dbReference type="EMBL" id="GAA4127262.1"/>
    </source>
</evidence>
<reference evidence="3" key="1">
    <citation type="journal article" date="2019" name="Int. J. Syst. Evol. Microbiol.">
        <title>The Global Catalogue of Microorganisms (GCM) 10K type strain sequencing project: providing services to taxonomists for standard genome sequencing and annotation.</title>
        <authorList>
            <consortium name="The Broad Institute Genomics Platform"/>
            <consortium name="The Broad Institute Genome Sequencing Center for Infectious Disease"/>
            <person name="Wu L."/>
            <person name="Ma J."/>
        </authorList>
    </citation>
    <scope>NUCLEOTIDE SEQUENCE [LARGE SCALE GENOMIC DNA]</scope>
    <source>
        <strain evidence="3">JCM 17386</strain>
    </source>
</reference>
<evidence type="ECO:0000256" key="1">
    <source>
        <dbReference type="SAM" id="Phobius"/>
    </source>
</evidence>
<keyword evidence="1" id="KW-0472">Membrane</keyword>
<dbReference type="SUPFAM" id="SSF48452">
    <property type="entry name" value="TPR-like"/>
    <property type="match status" value="1"/>
</dbReference>
<feature type="transmembrane region" description="Helical" evidence="1">
    <location>
        <begin position="87"/>
        <end position="104"/>
    </location>
</feature>
<name>A0ABP7XXQ7_9FLAO</name>
<sequence length="241" mass="28604">MNEERYILFDQYLQGELTVDEKNNFEKQLNEDAEFASAFESFKEMHFQLENKFGQEAEREIFAENLTRISDKYFNNKKTKVVSLKPWYFAVAASIAIMFGLFFFDYNHYPNFEDYNHPESAYFTERGVSEETLKKAEDNFNGKRYEKAIPLFESILKENNSPEIRYFYGISLLQVGKYVKAEDIFKELETGNSAYKEKAKWNLALSKLKQGKYAECKEILQTISQDYEDYDEVERLLEELE</sequence>
<proteinExistence type="predicted"/>
<gene>
    <name evidence="2" type="ORF">GCM10022250_14760</name>
</gene>
<keyword evidence="1" id="KW-0812">Transmembrane</keyword>
<dbReference type="InterPro" id="IPR011990">
    <property type="entry name" value="TPR-like_helical_dom_sf"/>
</dbReference>
<organism evidence="2 3">
    <name type="scientific">Flavobacterium chungbukense</name>
    <dbReference type="NCBI Taxonomy" id="877464"/>
    <lineage>
        <taxon>Bacteria</taxon>
        <taxon>Pseudomonadati</taxon>
        <taxon>Bacteroidota</taxon>
        <taxon>Flavobacteriia</taxon>
        <taxon>Flavobacteriales</taxon>
        <taxon>Flavobacteriaceae</taxon>
        <taxon>Flavobacterium</taxon>
    </lineage>
</organism>
<keyword evidence="3" id="KW-1185">Reference proteome</keyword>